<feature type="binding site" evidence="13">
    <location>
        <position position="381"/>
    </location>
    <ligand>
        <name>GMP</name>
        <dbReference type="ChEBI" id="CHEBI:58115"/>
    </ligand>
</feature>
<proteinExistence type="inferred from homology"/>
<dbReference type="KEGG" id="mla:Mlab_0129"/>
<dbReference type="GO" id="GO:0005525">
    <property type="term" value="F:GTP binding"/>
    <property type="evidence" value="ECO:0007669"/>
    <property type="project" value="UniProtKB-KW"/>
</dbReference>
<dbReference type="STRING" id="410358.Mlab_0129"/>
<evidence type="ECO:0000256" key="3">
    <source>
        <dbReference type="ARBA" id="ARBA00022598"/>
    </source>
</evidence>
<evidence type="ECO:0000256" key="6">
    <source>
        <dbReference type="ARBA" id="ARBA00023134"/>
    </source>
</evidence>
<keyword evidence="4 14" id="KW-0479">Metal-binding</keyword>
<organism evidence="16 17">
    <name type="scientific">Methanocorpusculum labreanum (strain ATCC 43576 / DSM 4855 / Z)</name>
    <dbReference type="NCBI Taxonomy" id="410358"/>
    <lineage>
        <taxon>Archaea</taxon>
        <taxon>Methanobacteriati</taxon>
        <taxon>Methanobacteriota</taxon>
        <taxon>Stenosarchaea group</taxon>
        <taxon>Methanomicrobia</taxon>
        <taxon>Methanomicrobiales</taxon>
        <taxon>Methanocorpusculaceae</taxon>
        <taxon>Methanocorpusculum</taxon>
    </lineage>
</organism>
<evidence type="ECO:0000256" key="13">
    <source>
        <dbReference type="PIRSR" id="PIRSR601233-2"/>
    </source>
</evidence>
<dbReference type="GO" id="GO:0003972">
    <property type="term" value="F:RNA ligase (ATP) activity"/>
    <property type="evidence" value="ECO:0007669"/>
    <property type="project" value="TreeGrafter"/>
</dbReference>
<comment type="catalytic activity">
    <reaction evidence="10">
        <text>a 3'-end 3'-phospho-ribonucleotide-RNA + a 5'-end dephospho-ribonucleoside-RNA + GTP = a ribonucleotidyl-ribonucleotide-RNA + GMP + diphosphate</text>
        <dbReference type="Rhea" id="RHEA:68076"/>
        <dbReference type="Rhea" id="RHEA-COMP:10463"/>
        <dbReference type="Rhea" id="RHEA-COMP:13936"/>
        <dbReference type="Rhea" id="RHEA-COMP:17355"/>
        <dbReference type="ChEBI" id="CHEBI:33019"/>
        <dbReference type="ChEBI" id="CHEBI:37565"/>
        <dbReference type="ChEBI" id="CHEBI:58115"/>
        <dbReference type="ChEBI" id="CHEBI:83062"/>
        <dbReference type="ChEBI" id="CHEBI:138284"/>
        <dbReference type="ChEBI" id="CHEBI:173118"/>
        <dbReference type="EC" id="6.5.1.8"/>
    </reaction>
</comment>
<dbReference type="Pfam" id="PF01139">
    <property type="entry name" value="RtcB"/>
    <property type="match status" value="1"/>
</dbReference>
<evidence type="ECO:0000313" key="17">
    <source>
        <dbReference type="Proteomes" id="UP000000365"/>
    </source>
</evidence>
<comment type="catalytic activity">
    <reaction evidence="11">
        <text>a 3'-end 2',3'-cyclophospho-ribonucleotide-RNA + a 5'-end dephospho-ribonucleoside-RNA + GTP + H2O = a ribonucleotidyl-ribonucleotide-RNA + GMP + diphosphate + H(+)</text>
        <dbReference type="Rhea" id="RHEA:68080"/>
        <dbReference type="Rhea" id="RHEA-COMP:10464"/>
        <dbReference type="Rhea" id="RHEA-COMP:13936"/>
        <dbReference type="Rhea" id="RHEA-COMP:17355"/>
        <dbReference type="ChEBI" id="CHEBI:15377"/>
        <dbReference type="ChEBI" id="CHEBI:15378"/>
        <dbReference type="ChEBI" id="CHEBI:33019"/>
        <dbReference type="ChEBI" id="CHEBI:37565"/>
        <dbReference type="ChEBI" id="CHEBI:58115"/>
        <dbReference type="ChEBI" id="CHEBI:83064"/>
        <dbReference type="ChEBI" id="CHEBI:138284"/>
        <dbReference type="ChEBI" id="CHEBI:173118"/>
        <dbReference type="EC" id="6.5.1.8"/>
    </reaction>
</comment>
<evidence type="ECO:0000256" key="10">
    <source>
        <dbReference type="ARBA" id="ARBA00047746"/>
    </source>
</evidence>
<keyword evidence="6 13" id="KW-0342">GTP-binding</keyword>
<feature type="active site" description="GMP-histidine intermediate" evidence="12">
    <location>
        <position position="400"/>
    </location>
</feature>
<dbReference type="EC" id="6.5.1.-" evidence="15"/>
<dbReference type="GO" id="GO:0046872">
    <property type="term" value="F:metal ion binding"/>
    <property type="evidence" value="ECO:0007669"/>
    <property type="project" value="UniProtKB-UniRule"/>
</dbReference>
<dbReference type="eggNOG" id="arCOG04246">
    <property type="taxonomic scope" value="Archaea"/>
</dbReference>
<evidence type="ECO:0000256" key="7">
    <source>
        <dbReference type="ARBA" id="ARBA00023211"/>
    </source>
</evidence>
<feature type="binding site" evidence="14">
    <location>
        <position position="95"/>
    </location>
    <ligand>
        <name>Mn(2+)</name>
        <dbReference type="ChEBI" id="CHEBI:29035"/>
        <label>1</label>
    </ligand>
</feature>
<feature type="binding site" evidence="14">
    <location>
        <position position="233"/>
    </location>
    <ligand>
        <name>Mn(2+)</name>
        <dbReference type="ChEBI" id="CHEBI:29035"/>
        <label>2</label>
    </ligand>
</feature>
<dbReference type="GeneID" id="4796075"/>
<dbReference type="EMBL" id="CP000559">
    <property type="protein sequence ID" value="ABN06306.1"/>
    <property type="molecule type" value="Genomic_DNA"/>
</dbReference>
<dbReference type="FunFam" id="3.90.1860.10:FF:000001">
    <property type="entry name" value="tRNA-splicing ligase RtcB homolog"/>
    <property type="match status" value="1"/>
</dbReference>
<dbReference type="Gene3D" id="3.90.1860.10">
    <property type="entry name" value="tRNA-splicing ligase RtcB"/>
    <property type="match status" value="1"/>
</dbReference>
<feature type="binding site" evidence="13">
    <location>
        <begin position="374"/>
        <end position="377"/>
    </location>
    <ligand>
        <name>GMP</name>
        <dbReference type="ChEBI" id="CHEBI:58115"/>
    </ligand>
</feature>
<dbReference type="HOGENOM" id="CLU_022279_0_1_2"/>
<dbReference type="PANTHER" id="PTHR11118">
    <property type="entry name" value="RNA-SPLICING LIGASE RTCB HOMOLOG"/>
    <property type="match status" value="1"/>
</dbReference>
<evidence type="ECO:0000256" key="9">
    <source>
        <dbReference type="ARBA" id="ARBA00045316"/>
    </source>
</evidence>
<evidence type="ECO:0000256" key="4">
    <source>
        <dbReference type="ARBA" id="ARBA00022723"/>
    </source>
</evidence>
<keyword evidence="3 15" id="KW-0436">Ligase</keyword>
<gene>
    <name evidence="15" type="primary">rtcB</name>
    <name evidence="16" type="ordered locus">Mlab_0129</name>
</gene>
<evidence type="ECO:0000256" key="5">
    <source>
        <dbReference type="ARBA" id="ARBA00022741"/>
    </source>
</evidence>
<dbReference type="SUPFAM" id="SSF103365">
    <property type="entry name" value="Hypothetical protein PH1602"/>
    <property type="match status" value="1"/>
</dbReference>
<evidence type="ECO:0000256" key="1">
    <source>
        <dbReference type="ARBA" id="ARBA00008071"/>
    </source>
</evidence>
<reference evidence="16 17" key="1">
    <citation type="journal article" date="2009" name="Stand. Genomic Sci.">
        <title>Complete genome sequence of Methanocorpusculum labreanum type strain Z.</title>
        <authorList>
            <person name="Anderson I.J."/>
            <person name="Sieprawska-Lupa M."/>
            <person name="Goltsman E."/>
            <person name="Lapidus A."/>
            <person name="Copeland A."/>
            <person name="Glavina Del Rio T."/>
            <person name="Tice H."/>
            <person name="Dalin E."/>
            <person name="Barry K."/>
            <person name="Pitluck S."/>
            <person name="Hauser L."/>
            <person name="Land M."/>
            <person name="Lucas S."/>
            <person name="Richardson P."/>
            <person name="Whitman W.B."/>
            <person name="Kyrpides N.C."/>
        </authorList>
    </citation>
    <scope>NUCLEOTIDE SEQUENCE [LARGE SCALE GENOMIC DNA]</scope>
    <source>
        <strain evidence="17">ATCC 43576 / DSM 4855 / Z</strain>
    </source>
</reference>
<protein>
    <recommendedName>
        <fullName evidence="8 15">tRNA-splicing ligase RtcB</fullName>
        <ecNumber evidence="15">6.5.1.-</ecNumber>
    </recommendedName>
</protein>
<evidence type="ECO:0000313" key="16">
    <source>
        <dbReference type="EMBL" id="ABN06306.1"/>
    </source>
</evidence>
<feature type="binding site" evidence="13">
    <location>
        <begin position="325"/>
        <end position="326"/>
    </location>
    <ligand>
        <name>GMP</name>
        <dbReference type="ChEBI" id="CHEBI:58115"/>
    </ligand>
</feature>
<feature type="binding site" evidence="13">
    <location>
        <begin position="201"/>
        <end position="205"/>
    </location>
    <ligand>
        <name>GMP</name>
        <dbReference type="ChEBI" id="CHEBI:58115"/>
    </ligand>
</feature>
<comment type="subunit">
    <text evidence="2 15">Monomer.</text>
</comment>
<sequence length="477" mass="51255">MNDQIKQVTTNEWEIPMDFVPGMRVPGRFFLSKNLAETLEDGALTQLANVATLPGILKYSLGMPDIHWGYGFPIGGVGAFDAETGIISPGGVGFDINCGVRMITTPLTVSDISDMKELVEDLFNAVPTGVGSKSPIRLSQNDLSSMLEYGAKNAVEMGYGMEGDIPRCEENGAMEGAKPEHVSKKARQRGIPQCGTLGSGNHFLEVQVVDDVVDNETAKTFGVAKGQICVMIHCGSRGLGHQVCTDHLQVLESAAKKYGIDLPDRQLACAPLSSPEGEAYFGAMAASANYAWANRQIITHIVRELFVKKFHVSYEEMPLVYDVAHNVAKWEEHNVDGVRRNVCVHRKGATRAFGPGRAEVPHEFRASGQPVIIPGSMGTSSYILAGTDGAMEKTFGSTCHGSGRVKSRSSAKKSQTGEEVAKALLQQGIIVRAPNQAAIAEEAPDVYKSSSEVVQTVHDAGISRIVARMRPLGVIKG</sequence>
<feature type="binding site" evidence="14">
    <location>
        <position position="325"/>
    </location>
    <ligand>
        <name>Mn(2+)</name>
        <dbReference type="ChEBI" id="CHEBI:29035"/>
        <label>2</label>
    </ligand>
</feature>
<dbReference type="PROSITE" id="PS01288">
    <property type="entry name" value="UPF0027"/>
    <property type="match status" value="1"/>
</dbReference>
<evidence type="ECO:0000256" key="2">
    <source>
        <dbReference type="ARBA" id="ARBA00011245"/>
    </source>
</evidence>
<evidence type="ECO:0000256" key="12">
    <source>
        <dbReference type="PIRSR" id="PIRSR601233-1"/>
    </source>
</evidence>
<feature type="binding site" evidence="14">
    <location>
        <position position="202"/>
    </location>
    <ligand>
        <name>Mn(2+)</name>
        <dbReference type="ChEBI" id="CHEBI:29035"/>
        <label>1</label>
    </ligand>
</feature>
<dbReference type="Proteomes" id="UP000000365">
    <property type="component" value="Chromosome"/>
</dbReference>
<dbReference type="OrthoDB" id="9887at2157"/>
<evidence type="ECO:0000256" key="11">
    <source>
        <dbReference type="ARBA" id="ARBA00049514"/>
    </source>
</evidence>
<feature type="binding site" evidence="13">
    <location>
        <position position="476"/>
    </location>
    <ligand>
        <name>GMP</name>
        <dbReference type="ChEBI" id="CHEBI:58115"/>
    </ligand>
</feature>
<comment type="cofactor">
    <cofactor evidence="14 15">
        <name>Mn(2+)</name>
        <dbReference type="ChEBI" id="CHEBI:29035"/>
    </cofactor>
    <text evidence="14 15">Binds 2 manganese ions per subunit.</text>
</comment>
<evidence type="ECO:0000256" key="14">
    <source>
        <dbReference type="PIRSR" id="PIRSR601233-3"/>
    </source>
</evidence>
<dbReference type="GO" id="GO:0170057">
    <property type="term" value="F:RNA ligase (GTP) activity"/>
    <property type="evidence" value="ECO:0007669"/>
    <property type="project" value="UniProtKB-EC"/>
</dbReference>
<feature type="binding site" evidence="13">
    <location>
        <begin position="400"/>
        <end position="403"/>
    </location>
    <ligand>
        <name>GMP</name>
        <dbReference type="ChEBI" id="CHEBI:58115"/>
    </ligand>
</feature>
<keyword evidence="5 13" id="KW-0547">Nucleotide-binding</keyword>
<comment type="similarity">
    <text evidence="1 15">Belongs to the RtcB family.</text>
</comment>
<dbReference type="RefSeq" id="WP_011832507.1">
    <property type="nucleotide sequence ID" value="NC_008942.1"/>
</dbReference>
<evidence type="ECO:0000256" key="8">
    <source>
        <dbReference type="ARBA" id="ARBA00033766"/>
    </source>
</evidence>
<evidence type="ECO:0000256" key="15">
    <source>
        <dbReference type="RuleBase" id="RU371113"/>
    </source>
</evidence>
<dbReference type="AlphaFoldDB" id="A2SPQ0"/>
<accession>A2SPQ0</accession>
<dbReference type="PANTHER" id="PTHR11118:SF1">
    <property type="entry name" value="RNA-SPLICING LIGASE RTCB HOMOLOG"/>
    <property type="match status" value="1"/>
</dbReference>
<keyword evidence="7 14" id="KW-0464">Manganese</keyword>
<name>A2SPQ0_METLZ</name>
<dbReference type="InterPro" id="IPR001233">
    <property type="entry name" value="RtcB"/>
</dbReference>
<keyword evidence="17" id="KW-1185">Reference proteome</keyword>
<dbReference type="InterPro" id="IPR036025">
    <property type="entry name" value="RtcB-like_sf"/>
</dbReference>
<dbReference type="GO" id="GO:0006388">
    <property type="term" value="P:tRNA splicing, via endonucleolytic cleavage and ligation"/>
    <property type="evidence" value="ECO:0007669"/>
    <property type="project" value="UniProtKB-ARBA"/>
</dbReference>
<comment type="function">
    <text evidence="9">Essential for tRNA splicing and maturation. Acts by directly joining spliced tRNA halves to mature-sized tRNAs. Joins RNA with 2',3'-cyclic-phosphate or 3'-phosphate ends to RNA with 5'-hydroxy ends.</text>
</comment>